<evidence type="ECO:0000313" key="3">
    <source>
        <dbReference type="Proteomes" id="UP001597641"/>
    </source>
</evidence>
<gene>
    <name evidence="2" type="ORF">ACFS7Z_22675</name>
</gene>
<organism evidence="2 3">
    <name type="scientific">Pontibacter toksunensis</name>
    <dbReference type="NCBI Taxonomy" id="1332631"/>
    <lineage>
        <taxon>Bacteria</taxon>
        <taxon>Pseudomonadati</taxon>
        <taxon>Bacteroidota</taxon>
        <taxon>Cytophagia</taxon>
        <taxon>Cytophagales</taxon>
        <taxon>Hymenobacteraceae</taxon>
        <taxon>Pontibacter</taxon>
    </lineage>
</organism>
<proteinExistence type="predicted"/>
<evidence type="ECO:0000313" key="2">
    <source>
        <dbReference type="EMBL" id="MFD3003184.1"/>
    </source>
</evidence>
<keyword evidence="3" id="KW-1185">Reference proteome</keyword>
<dbReference type="Proteomes" id="UP001597641">
    <property type="component" value="Unassembled WGS sequence"/>
</dbReference>
<keyword evidence="1" id="KW-0732">Signal</keyword>
<dbReference type="RefSeq" id="WP_377490059.1">
    <property type="nucleotide sequence ID" value="NZ_JBHUOX010000025.1"/>
</dbReference>
<comment type="caution">
    <text evidence="2">The sequence shown here is derived from an EMBL/GenBank/DDBJ whole genome shotgun (WGS) entry which is preliminary data.</text>
</comment>
<evidence type="ECO:0000256" key="1">
    <source>
        <dbReference type="SAM" id="SignalP"/>
    </source>
</evidence>
<accession>A0ABW6C3J6</accession>
<feature type="signal peptide" evidence="1">
    <location>
        <begin position="1"/>
        <end position="19"/>
    </location>
</feature>
<reference evidence="3" key="1">
    <citation type="journal article" date="2019" name="Int. J. Syst. Evol. Microbiol.">
        <title>The Global Catalogue of Microorganisms (GCM) 10K type strain sequencing project: providing services to taxonomists for standard genome sequencing and annotation.</title>
        <authorList>
            <consortium name="The Broad Institute Genomics Platform"/>
            <consortium name="The Broad Institute Genome Sequencing Center for Infectious Disease"/>
            <person name="Wu L."/>
            <person name="Ma J."/>
        </authorList>
    </citation>
    <scope>NUCLEOTIDE SEQUENCE [LARGE SCALE GENOMIC DNA]</scope>
    <source>
        <strain evidence="3">KCTC 23984</strain>
    </source>
</reference>
<name>A0ABW6C3J6_9BACT</name>
<dbReference type="EMBL" id="JBHUOX010000025">
    <property type="protein sequence ID" value="MFD3003184.1"/>
    <property type="molecule type" value="Genomic_DNA"/>
</dbReference>
<sequence length="351" mass="38763">MKRVLTIVLCFWAISAANAQYIFETAGEKSGIITADTSSGYILGYEFSSSEALFNYERSIMQSGGFYKLKDSSLIKIEPSLDPATLRVDDIVDTIVVASYKTSNYRVAIPIAENTRALFSSGEFNPGLELVYENVWSPNALATNIAYHFIRFSYEIKENSFGSVDTNDSIKISQKVSHTVGITPGINWVIATADKTDNLIIALSLPVEYNVNPVANLSTKDFITDYTVTTNGVIQKSRKAYSGTQENFISLTPKLDFAYTPLLIRNDADDEIGPRLGFIGSLASIYNTENSDFRYNFSIGPSLHPKWSSSSVLATIQAELIDFTDVSGDKGFEDIFAVKFFVGIPLSFQDQ</sequence>
<feature type="chain" id="PRO_5045340633" evidence="1">
    <location>
        <begin position="20"/>
        <end position="351"/>
    </location>
</feature>
<protein>
    <submittedName>
        <fullName evidence="2">Uncharacterized protein</fullName>
    </submittedName>
</protein>